<gene>
    <name evidence="4" type="primary">LOC125424123</name>
</gene>
<dbReference type="PANTHER" id="PTHR33463">
    <property type="entry name" value="NB-ARC DOMAIN-CONTAINING PROTEIN-RELATED"/>
    <property type="match status" value="1"/>
</dbReference>
<dbReference type="InterPro" id="IPR050905">
    <property type="entry name" value="Plant_NBS-LRR"/>
</dbReference>
<organism evidence="3 4">
    <name type="scientific">Ziziphus jujuba</name>
    <name type="common">Chinese jujube</name>
    <name type="synonym">Ziziphus sativa</name>
    <dbReference type="NCBI Taxonomy" id="326968"/>
    <lineage>
        <taxon>Eukaryota</taxon>
        <taxon>Viridiplantae</taxon>
        <taxon>Streptophyta</taxon>
        <taxon>Embryophyta</taxon>
        <taxon>Tracheophyta</taxon>
        <taxon>Spermatophyta</taxon>
        <taxon>Magnoliopsida</taxon>
        <taxon>eudicotyledons</taxon>
        <taxon>Gunneridae</taxon>
        <taxon>Pentapetalae</taxon>
        <taxon>rosids</taxon>
        <taxon>fabids</taxon>
        <taxon>Rosales</taxon>
        <taxon>Rhamnaceae</taxon>
        <taxon>Paliureae</taxon>
        <taxon>Ziziphus</taxon>
    </lineage>
</organism>
<accession>A0ABM3ZSK8</accession>
<sequence>MDVSKYNDLEENISKLGEDVEKPINELGLVPELTNLKRGTALFPKLNSLILENLPKFTTLSADASTLALPSLEKLSVSMCPKVETLDYMLNTSSSFQLKFTGFTTTSSVGASVDSSHGLSRLLSCFGSMEINSSEKSIIQQRDELSSKDVQVMSKLVDLLSQKNRELFDLSIRDMDSMLYIWTDQIDDGFYQKLRKMSVFNCPELLNIIPPNMINRMNYLEKIEVSGCQSLETIFLIEPSQLVDFLPILNCLEELVLNDLPKLKHICKNTNIFEGDFKGFHDLKRLDVKECHSLKYLFLSDIAKLLVGLEEVRVTKCNMIEGIIGKSATDDEEDQAQSINEKIKSTKQRGELSGLLMFQKLKNLEIVDCNNLRHVFGGSFGTRGLEQLQTLKIHECRVMKNIVAAVANEENEKEAKATTTMMNNKIVFPQLATLESLGFAQHGAFLSGK</sequence>
<keyword evidence="1" id="KW-0611">Plant defense</keyword>
<dbReference type="Pfam" id="PF23247">
    <property type="entry name" value="LRR_RPS2"/>
    <property type="match status" value="2"/>
</dbReference>
<name>A0ABM3ZSK8_ZIZJJ</name>
<evidence type="ECO:0000259" key="2">
    <source>
        <dbReference type="Pfam" id="PF23247"/>
    </source>
</evidence>
<dbReference type="InterPro" id="IPR057135">
    <property type="entry name" value="At4g27190-like_LRR"/>
</dbReference>
<dbReference type="Proteomes" id="UP001652623">
    <property type="component" value="Chromosome 9"/>
</dbReference>
<dbReference type="SUPFAM" id="SSF52047">
    <property type="entry name" value="RNI-like"/>
    <property type="match status" value="1"/>
</dbReference>
<dbReference type="GeneID" id="125424123"/>
<dbReference type="PANTHER" id="PTHR33463:SF209">
    <property type="entry name" value="DISEASE RESISTANCE PROTEIN RPS2-LIKE"/>
    <property type="match status" value="1"/>
</dbReference>
<dbReference type="Gene3D" id="3.80.10.10">
    <property type="entry name" value="Ribonuclease Inhibitor"/>
    <property type="match status" value="1"/>
</dbReference>
<dbReference type="InterPro" id="IPR032675">
    <property type="entry name" value="LRR_dom_sf"/>
</dbReference>
<evidence type="ECO:0000313" key="3">
    <source>
        <dbReference type="Proteomes" id="UP001652623"/>
    </source>
</evidence>
<protein>
    <submittedName>
        <fullName evidence="4">Uncharacterized protein LOC125424123</fullName>
    </submittedName>
</protein>
<proteinExistence type="predicted"/>
<reference evidence="4" key="1">
    <citation type="submission" date="2025-08" db="UniProtKB">
        <authorList>
            <consortium name="RefSeq"/>
        </authorList>
    </citation>
    <scope>IDENTIFICATION</scope>
    <source>
        <tissue evidence="4">Seedling</tissue>
    </source>
</reference>
<evidence type="ECO:0000256" key="1">
    <source>
        <dbReference type="ARBA" id="ARBA00022821"/>
    </source>
</evidence>
<feature type="domain" description="Disease resistance protein At4g27190-like leucine-rich repeats" evidence="2">
    <location>
        <begin position="169"/>
        <end position="318"/>
    </location>
</feature>
<feature type="domain" description="Disease resistance protein At4g27190-like leucine-rich repeats" evidence="2">
    <location>
        <begin position="350"/>
        <end position="421"/>
    </location>
</feature>
<evidence type="ECO:0000313" key="4">
    <source>
        <dbReference type="RefSeq" id="XP_060667453.1"/>
    </source>
</evidence>
<keyword evidence="3" id="KW-1185">Reference proteome</keyword>
<dbReference type="RefSeq" id="XP_060667453.1">
    <property type="nucleotide sequence ID" value="XM_060811470.1"/>
</dbReference>